<organism evidence="2 3">
    <name type="scientific">Salipaludibacillus aurantiacus</name>
    <dbReference type="NCBI Taxonomy" id="1601833"/>
    <lineage>
        <taxon>Bacteria</taxon>
        <taxon>Bacillati</taxon>
        <taxon>Bacillota</taxon>
        <taxon>Bacilli</taxon>
        <taxon>Bacillales</taxon>
        <taxon>Bacillaceae</taxon>
    </lineage>
</organism>
<evidence type="ECO:0000256" key="1">
    <source>
        <dbReference type="SAM" id="Phobius"/>
    </source>
</evidence>
<keyword evidence="1" id="KW-1133">Transmembrane helix</keyword>
<feature type="transmembrane region" description="Helical" evidence="1">
    <location>
        <begin position="20"/>
        <end position="39"/>
    </location>
</feature>
<dbReference type="STRING" id="1601833.SAMN05518684_11092"/>
<keyword evidence="3" id="KW-1185">Reference proteome</keyword>
<sequence>MWEKVKHIFKEYKKNAKMPLYFIFILSMFLMSWEAHFFYPAYQAHSTPLTSYNWADGKEDYIPEESIRLRIKSNSNSPADQQLKLNIRNEVNRHVSTWTSDFEDLKQARAEIENRMPELQTVIQNELDKMNVSTPFNVSLKEGVDFPTKQYGKRIYPAGEYEAVFVEIGDGLGDNWWCVLFPPLCFVDMGDSKESAESENTDVPESEEEVEVSFFVVEVVQSLWGKITSA</sequence>
<reference evidence="3" key="1">
    <citation type="submission" date="2016-10" db="EMBL/GenBank/DDBJ databases">
        <authorList>
            <person name="Varghese N."/>
            <person name="Submissions S."/>
        </authorList>
    </citation>
    <scope>NUCLEOTIDE SEQUENCE [LARGE SCALE GENOMIC DNA]</scope>
    <source>
        <strain evidence="3">S9</strain>
    </source>
</reference>
<protein>
    <submittedName>
        <fullName evidence="2">Stage II sporulation protein R</fullName>
    </submittedName>
</protein>
<dbReference type="EMBL" id="FOGT01000010">
    <property type="protein sequence ID" value="SES19362.1"/>
    <property type="molecule type" value="Genomic_DNA"/>
</dbReference>
<evidence type="ECO:0000313" key="2">
    <source>
        <dbReference type="EMBL" id="SES19362.1"/>
    </source>
</evidence>
<dbReference type="Proteomes" id="UP000198571">
    <property type="component" value="Unassembled WGS sequence"/>
</dbReference>
<proteinExistence type="predicted"/>
<dbReference type="AlphaFoldDB" id="A0A1H9VCF0"/>
<evidence type="ECO:0000313" key="3">
    <source>
        <dbReference type="Proteomes" id="UP000198571"/>
    </source>
</evidence>
<dbReference type="InterPro" id="IPR014202">
    <property type="entry name" value="Spore_II_R"/>
</dbReference>
<keyword evidence="1" id="KW-0812">Transmembrane</keyword>
<name>A0A1H9VCF0_9BACI</name>
<accession>A0A1H9VCF0</accession>
<gene>
    <name evidence="2" type="ORF">SAMN05518684_11092</name>
</gene>
<dbReference type="Pfam" id="PF09551">
    <property type="entry name" value="Spore_II_R"/>
    <property type="match status" value="1"/>
</dbReference>
<dbReference type="RefSeq" id="WP_245733107.1">
    <property type="nucleotide sequence ID" value="NZ_FOGT01000010.1"/>
</dbReference>
<keyword evidence="1" id="KW-0472">Membrane</keyword>